<evidence type="ECO:0000313" key="2">
    <source>
        <dbReference type="EMBL" id="MBB4633294.1"/>
    </source>
</evidence>
<comment type="caution">
    <text evidence="2">The sequence shown here is derived from an EMBL/GenBank/DDBJ whole genome shotgun (WGS) entry which is preliminary data.</text>
</comment>
<proteinExistence type="predicted"/>
<keyword evidence="3" id="KW-1185">Reference proteome</keyword>
<reference evidence="2 3" key="1">
    <citation type="submission" date="2020-08" db="EMBL/GenBank/DDBJ databases">
        <title>Genomic Encyclopedia of Type Strains, Phase IV (KMG-IV): sequencing the most valuable type-strain genomes for metagenomic binning, comparative biology and taxonomic classification.</title>
        <authorList>
            <person name="Goeker M."/>
        </authorList>
    </citation>
    <scope>NUCLEOTIDE SEQUENCE [LARGE SCALE GENOMIC DNA]</scope>
    <source>
        <strain evidence="2 3">DSM 17328</strain>
    </source>
</reference>
<protein>
    <submittedName>
        <fullName evidence="2">Uncharacterized protein</fullName>
    </submittedName>
</protein>
<organism evidence="2 3">
    <name type="scientific">Sphingosinicella soli</name>
    <dbReference type="NCBI Taxonomy" id="333708"/>
    <lineage>
        <taxon>Bacteria</taxon>
        <taxon>Pseudomonadati</taxon>
        <taxon>Pseudomonadota</taxon>
        <taxon>Alphaproteobacteria</taxon>
        <taxon>Sphingomonadales</taxon>
        <taxon>Sphingosinicellaceae</taxon>
        <taxon>Sphingosinicella</taxon>
    </lineage>
</organism>
<accession>A0A7W7B3E3</accession>
<dbReference type="AlphaFoldDB" id="A0A7W7B3E3"/>
<sequence>MTAKGSGAAVLDRRHHLELDEVQVPGTGGPVAGPGSAEDVGDLE</sequence>
<dbReference type="EMBL" id="JACHNZ010000039">
    <property type="protein sequence ID" value="MBB4633294.1"/>
    <property type="molecule type" value="Genomic_DNA"/>
</dbReference>
<evidence type="ECO:0000256" key="1">
    <source>
        <dbReference type="SAM" id="MobiDB-lite"/>
    </source>
</evidence>
<dbReference type="Proteomes" id="UP000566324">
    <property type="component" value="Unassembled WGS sequence"/>
</dbReference>
<feature type="region of interest" description="Disordered" evidence="1">
    <location>
        <begin position="1"/>
        <end position="44"/>
    </location>
</feature>
<gene>
    <name evidence="2" type="ORF">GGQ98_002928</name>
</gene>
<evidence type="ECO:0000313" key="3">
    <source>
        <dbReference type="Proteomes" id="UP000566324"/>
    </source>
</evidence>
<name>A0A7W7B3E3_9SPHN</name>